<proteinExistence type="predicted"/>
<gene>
    <name evidence="1" type="ORF">BACINT_01005</name>
</gene>
<dbReference type="Proteomes" id="UP000004596">
    <property type="component" value="Unassembled WGS sequence"/>
</dbReference>
<sequence length="74" mass="8073">MGQGQRFVGEAVGSCSHVVTVHGVALYSYFSRQLLDVSVIVALIGSLFIKQSQNHPFIIIVKMEYKCKGTGSNK</sequence>
<dbReference type="AlphaFoldDB" id="B3C942"/>
<comment type="caution">
    <text evidence="1">The sequence shown here is derived from an EMBL/GenBank/DDBJ whole genome shotgun (WGS) entry which is preliminary data.</text>
</comment>
<dbReference type="EMBL" id="ABJL02000007">
    <property type="protein sequence ID" value="EDV05921.1"/>
    <property type="molecule type" value="Genomic_DNA"/>
</dbReference>
<evidence type="ECO:0000313" key="1">
    <source>
        <dbReference type="EMBL" id="EDV05921.1"/>
    </source>
</evidence>
<organism evidence="1 2">
    <name type="scientific">Bacteroides intestinalis DSM 17393</name>
    <dbReference type="NCBI Taxonomy" id="471870"/>
    <lineage>
        <taxon>Bacteria</taxon>
        <taxon>Pseudomonadati</taxon>
        <taxon>Bacteroidota</taxon>
        <taxon>Bacteroidia</taxon>
        <taxon>Bacteroidales</taxon>
        <taxon>Bacteroidaceae</taxon>
        <taxon>Bacteroides</taxon>
    </lineage>
</organism>
<reference evidence="1 2" key="2">
    <citation type="submission" date="2008-04" db="EMBL/GenBank/DDBJ databases">
        <authorList>
            <person name="Fulton L."/>
            <person name="Clifton S."/>
            <person name="Fulton B."/>
            <person name="Xu J."/>
            <person name="Minx P."/>
            <person name="Pepin K.H."/>
            <person name="Johnson M."/>
            <person name="Thiruvilangam P."/>
            <person name="Bhonagiri V."/>
            <person name="Nash W.E."/>
            <person name="Mardis E.R."/>
            <person name="Wilson R.K."/>
        </authorList>
    </citation>
    <scope>NUCLEOTIDE SEQUENCE [LARGE SCALE GENOMIC DNA]</scope>
    <source>
        <strain evidence="1 2">DSM 17393</strain>
    </source>
</reference>
<protein>
    <submittedName>
        <fullName evidence="1">Uncharacterized protein</fullName>
    </submittedName>
</protein>
<name>B3C942_9BACE</name>
<accession>B3C942</accession>
<reference evidence="1 2" key="1">
    <citation type="submission" date="2008-04" db="EMBL/GenBank/DDBJ databases">
        <title>Draft genome sequence of Bacteroides intestinalis (DSM 17393).</title>
        <authorList>
            <person name="Sudarsanam P."/>
            <person name="Ley R."/>
            <person name="Guruge J."/>
            <person name="Turnbaugh P.J."/>
            <person name="Mahowald M."/>
            <person name="Liep D."/>
            <person name="Gordon J."/>
        </authorList>
    </citation>
    <scope>NUCLEOTIDE SEQUENCE [LARGE SCALE GENOMIC DNA]</scope>
    <source>
        <strain evidence="1 2">DSM 17393</strain>
    </source>
</reference>
<evidence type="ECO:0000313" key="2">
    <source>
        <dbReference type="Proteomes" id="UP000004596"/>
    </source>
</evidence>